<organism evidence="3 4">
    <name type="scientific">Echinicola vietnamensis (strain DSM 17526 / LMG 23754 / KMM 6221)</name>
    <dbReference type="NCBI Taxonomy" id="926556"/>
    <lineage>
        <taxon>Bacteria</taxon>
        <taxon>Pseudomonadati</taxon>
        <taxon>Bacteroidota</taxon>
        <taxon>Cytophagia</taxon>
        <taxon>Cytophagales</taxon>
        <taxon>Cyclobacteriaceae</taxon>
        <taxon>Echinicola</taxon>
    </lineage>
</organism>
<feature type="transmembrane region" description="Helical" evidence="1">
    <location>
        <begin position="196"/>
        <end position="218"/>
    </location>
</feature>
<dbReference type="EMBL" id="CP003346">
    <property type="protein sequence ID" value="AGA77161.1"/>
    <property type="molecule type" value="Genomic_DNA"/>
</dbReference>
<dbReference type="Proteomes" id="UP000010796">
    <property type="component" value="Chromosome"/>
</dbReference>
<evidence type="ECO:0000256" key="1">
    <source>
        <dbReference type="SAM" id="Phobius"/>
    </source>
</evidence>
<sequence length="228" mass="26010">MFQIKNLPFLLERKKYEILVFALIIHLYSGVFFGNLSLYIVYIWPLSILFLGLASVGVFKEKGRWKIFIKNALLALVIILPISHAFLNDHVFFMQVLSLLYVAFFSLIFWEVMKFLIRPSYVNADIIFAAGCGYFLLIEISVFLLQFMFYNHPGSIANVDTTKMANTYMDLIYLASVVQTSIGFGDITPSFHTTRLAVSFLGVLSQLYNVLLVGILISKFSSKINPKK</sequence>
<dbReference type="AlphaFoldDB" id="L0FWN0"/>
<dbReference type="KEGG" id="evi:Echvi_0888"/>
<dbReference type="SUPFAM" id="SSF81324">
    <property type="entry name" value="Voltage-gated potassium channels"/>
    <property type="match status" value="1"/>
</dbReference>
<protein>
    <submittedName>
        <fullName evidence="3">Ion channel</fullName>
    </submittedName>
</protein>
<dbReference type="STRING" id="926556.Echvi_0888"/>
<name>L0FWN0_ECHVK</name>
<reference evidence="4" key="1">
    <citation type="submission" date="2012-02" db="EMBL/GenBank/DDBJ databases">
        <title>The complete genome of Echinicola vietnamensis DSM 17526.</title>
        <authorList>
            <person name="Lucas S."/>
            <person name="Copeland A."/>
            <person name="Lapidus A."/>
            <person name="Glavina del Rio T."/>
            <person name="Dalin E."/>
            <person name="Tice H."/>
            <person name="Bruce D."/>
            <person name="Goodwin L."/>
            <person name="Pitluck S."/>
            <person name="Peters L."/>
            <person name="Ovchinnikova G."/>
            <person name="Teshima H."/>
            <person name="Kyrpides N."/>
            <person name="Mavromatis K."/>
            <person name="Ivanova N."/>
            <person name="Brettin T."/>
            <person name="Detter J.C."/>
            <person name="Han C."/>
            <person name="Larimer F."/>
            <person name="Land M."/>
            <person name="Hauser L."/>
            <person name="Markowitz V."/>
            <person name="Cheng J.-F."/>
            <person name="Hugenholtz P."/>
            <person name="Woyke T."/>
            <person name="Wu D."/>
            <person name="Brambilla E."/>
            <person name="Klenk H.-P."/>
            <person name="Eisen J.A."/>
        </authorList>
    </citation>
    <scope>NUCLEOTIDE SEQUENCE [LARGE SCALE GENOMIC DNA]</scope>
    <source>
        <strain evidence="4">DSM 17526 / LMG 23754 / KMM 6221</strain>
    </source>
</reference>
<keyword evidence="1" id="KW-1133">Transmembrane helix</keyword>
<evidence type="ECO:0000313" key="3">
    <source>
        <dbReference type="EMBL" id="AGA77161.1"/>
    </source>
</evidence>
<feature type="transmembrane region" description="Helical" evidence="1">
    <location>
        <begin position="92"/>
        <end position="110"/>
    </location>
</feature>
<feature type="transmembrane region" description="Helical" evidence="1">
    <location>
        <begin position="39"/>
        <end position="59"/>
    </location>
</feature>
<dbReference type="OrthoDB" id="9813518at2"/>
<dbReference type="PATRIC" id="fig|926556.3.peg.904"/>
<gene>
    <name evidence="3" type="ordered locus">Echvi_0888</name>
</gene>
<dbReference type="RefSeq" id="WP_015264726.1">
    <property type="nucleotide sequence ID" value="NC_019904.1"/>
</dbReference>
<keyword evidence="4" id="KW-1185">Reference proteome</keyword>
<dbReference type="Pfam" id="PF07885">
    <property type="entry name" value="Ion_trans_2"/>
    <property type="match status" value="1"/>
</dbReference>
<dbReference type="eggNOG" id="ENOG5030ZCD">
    <property type="taxonomic scope" value="Bacteria"/>
</dbReference>
<evidence type="ECO:0000313" key="4">
    <source>
        <dbReference type="Proteomes" id="UP000010796"/>
    </source>
</evidence>
<accession>L0FWN0</accession>
<keyword evidence="1" id="KW-0472">Membrane</keyword>
<keyword evidence="1" id="KW-0812">Transmembrane</keyword>
<dbReference type="Gene3D" id="1.10.287.70">
    <property type="match status" value="1"/>
</dbReference>
<feature type="transmembrane region" description="Helical" evidence="1">
    <location>
        <begin position="16"/>
        <end position="33"/>
    </location>
</feature>
<dbReference type="HOGENOM" id="CLU_089632_2_0_10"/>
<dbReference type="InterPro" id="IPR013099">
    <property type="entry name" value="K_chnl_dom"/>
</dbReference>
<feature type="transmembrane region" description="Helical" evidence="1">
    <location>
        <begin position="122"/>
        <end position="149"/>
    </location>
</feature>
<feature type="domain" description="Potassium channel" evidence="2">
    <location>
        <begin position="143"/>
        <end position="220"/>
    </location>
</feature>
<proteinExistence type="predicted"/>
<evidence type="ECO:0000259" key="2">
    <source>
        <dbReference type="Pfam" id="PF07885"/>
    </source>
</evidence>
<feature type="transmembrane region" description="Helical" evidence="1">
    <location>
        <begin position="68"/>
        <end position="86"/>
    </location>
</feature>